<comment type="caution">
    <text evidence="11">The sequence shown here is derived from an EMBL/GenBank/DDBJ whole genome shotgun (WGS) entry which is preliminary data.</text>
</comment>
<feature type="transmembrane region" description="Helical" evidence="9">
    <location>
        <begin position="393"/>
        <end position="414"/>
    </location>
</feature>
<dbReference type="Proteomes" id="UP001175261">
    <property type="component" value="Unassembled WGS sequence"/>
</dbReference>
<keyword evidence="7" id="KW-0325">Glycoprotein</keyword>
<evidence type="ECO:0000256" key="3">
    <source>
        <dbReference type="ARBA" id="ARBA00022475"/>
    </source>
</evidence>
<dbReference type="Gene3D" id="1.20.1250.20">
    <property type="entry name" value="MFS general substrate transporter like domains"/>
    <property type="match status" value="1"/>
</dbReference>
<feature type="compositionally biased region" description="Polar residues" evidence="8">
    <location>
        <begin position="1"/>
        <end position="12"/>
    </location>
</feature>
<gene>
    <name evidence="11" type="ORF">NLU13_7874</name>
</gene>
<accession>A0AA39L5Y7</accession>
<feature type="transmembrane region" description="Helical" evidence="9">
    <location>
        <begin position="96"/>
        <end position="116"/>
    </location>
</feature>
<organism evidence="11 12">
    <name type="scientific">Sarocladium strictum</name>
    <name type="common">Black bundle disease fungus</name>
    <name type="synonym">Acremonium strictum</name>
    <dbReference type="NCBI Taxonomy" id="5046"/>
    <lineage>
        <taxon>Eukaryota</taxon>
        <taxon>Fungi</taxon>
        <taxon>Dikarya</taxon>
        <taxon>Ascomycota</taxon>
        <taxon>Pezizomycotina</taxon>
        <taxon>Sordariomycetes</taxon>
        <taxon>Hypocreomycetidae</taxon>
        <taxon>Hypocreales</taxon>
        <taxon>Sarocladiaceae</taxon>
        <taxon>Sarocladium</taxon>
    </lineage>
</organism>
<dbReference type="AlphaFoldDB" id="A0AA39L5Y7"/>
<evidence type="ECO:0000256" key="2">
    <source>
        <dbReference type="ARBA" id="ARBA00008335"/>
    </source>
</evidence>
<keyword evidence="3" id="KW-1003">Cell membrane</keyword>
<dbReference type="SUPFAM" id="SSF103473">
    <property type="entry name" value="MFS general substrate transporter"/>
    <property type="match status" value="1"/>
</dbReference>
<keyword evidence="6 9" id="KW-0472">Membrane</keyword>
<feature type="domain" description="Major facilitator superfamily (MFS) profile" evidence="10">
    <location>
        <begin position="61"/>
        <end position="489"/>
    </location>
</feature>
<keyword evidence="5 9" id="KW-1133">Transmembrane helix</keyword>
<dbReference type="GO" id="GO:0005886">
    <property type="term" value="C:plasma membrane"/>
    <property type="evidence" value="ECO:0007669"/>
    <property type="project" value="UniProtKB-SubCell"/>
</dbReference>
<feature type="transmembrane region" description="Helical" evidence="9">
    <location>
        <begin position="462"/>
        <end position="482"/>
    </location>
</feature>
<dbReference type="InterPro" id="IPR036259">
    <property type="entry name" value="MFS_trans_sf"/>
</dbReference>
<evidence type="ECO:0000256" key="7">
    <source>
        <dbReference type="ARBA" id="ARBA00023180"/>
    </source>
</evidence>
<dbReference type="PROSITE" id="PS50850">
    <property type="entry name" value="MFS"/>
    <property type="match status" value="1"/>
</dbReference>
<dbReference type="PANTHER" id="PTHR23502:SF135">
    <property type="entry name" value="MAJOR FACILITATOR SUPERFAMILY (MFS) PROFILE DOMAIN-CONTAINING PROTEIN-RELATED"/>
    <property type="match status" value="1"/>
</dbReference>
<dbReference type="PANTHER" id="PTHR23502">
    <property type="entry name" value="MAJOR FACILITATOR SUPERFAMILY"/>
    <property type="match status" value="1"/>
</dbReference>
<comment type="subcellular location">
    <subcellularLocation>
        <location evidence="1">Cell membrane</location>
        <topology evidence="1">Multi-pass membrane protein</topology>
    </subcellularLocation>
</comment>
<dbReference type="Pfam" id="PF07690">
    <property type="entry name" value="MFS_1"/>
    <property type="match status" value="1"/>
</dbReference>
<feature type="region of interest" description="Disordered" evidence="8">
    <location>
        <begin position="1"/>
        <end position="53"/>
    </location>
</feature>
<feature type="transmembrane region" description="Helical" evidence="9">
    <location>
        <begin position="329"/>
        <end position="348"/>
    </location>
</feature>
<feature type="transmembrane region" description="Helical" evidence="9">
    <location>
        <begin position="62"/>
        <end position="84"/>
    </location>
</feature>
<evidence type="ECO:0000256" key="9">
    <source>
        <dbReference type="SAM" id="Phobius"/>
    </source>
</evidence>
<dbReference type="FunFam" id="1.20.1250.20:FF:000011">
    <property type="entry name" value="MFS multidrug transporter, putative"/>
    <property type="match status" value="1"/>
</dbReference>
<evidence type="ECO:0000256" key="4">
    <source>
        <dbReference type="ARBA" id="ARBA00022692"/>
    </source>
</evidence>
<feature type="transmembrane region" description="Helical" evidence="9">
    <location>
        <begin position="284"/>
        <end position="309"/>
    </location>
</feature>
<feature type="transmembrane region" description="Helical" evidence="9">
    <location>
        <begin position="368"/>
        <end position="387"/>
    </location>
</feature>
<feature type="compositionally biased region" description="Basic and acidic residues" evidence="8">
    <location>
        <begin position="26"/>
        <end position="39"/>
    </location>
</feature>
<name>A0AA39L5Y7_SARSR</name>
<dbReference type="GO" id="GO:0022857">
    <property type="term" value="F:transmembrane transporter activity"/>
    <property type="evidence" value="ECO:0007669"/>
    <property type="project" value="InterPro"/>
</dbReference>
<feature type="transmembrane region" description="Helical" evidence="9">
    <location>
        <begin position="128"/>
        <end position="147"/>
    </location>
</feature>
<dbReference type="CDD" id="cd17323">
    <property type="entry name" value="MFS_Tpo1_MDR_like"/>
    <property type="match status" value="1"/>
</dbReference>
<keyword evidence="12" id="KW-1185">Reference proteome</keyword>
<evidence type="ECO:0000256" key="8">
    <source>
        <dbReference type="SAM" id="MobiDB-lite"/>
    </source>
</evidence>
<keyword evidence="4 9" id="KW-0812">Transmembrane</keyword>
<evidence type="ECO:0000313" key="11">
    <source>
        <dbReference type="EMBL" id="KAK0385398.1"/>
    </source>
</evidence>
<feature type="transmembrane region" description="Helical" evidence="9">
    <location>
        <begin position="187"/>
        <end position="210"/>
    </location>
</feature>
<protein>
    <recommendedName>
        <fullName evidence="10">Major facilitator superfamily (MFS) profile domain-containing protein</fullName>
    </recommendedName>
</protein>
<evidence type="ECO:0000256" key="1">
    <source>
        <dbReference type="ARBA" id="ARBA00004651"/>
    </source>
</evidence>
<feature type="transmembrane region" description="Helical" evidence="9">
    <location>
        <begin position="216"/>
        <end position="236"/>
    </location>
</feature>
<feature type="transmembrane region" description="Helical" evidence="9">
    <location>
        <begin position="426"/>
        <end position="450"/>
    </location>
</feature>
<sequence>MSTESTLQGGSSKQDDMETGVQPPLEKNDSQQATDRDLVGWDSPSDPENPRNWPRWSKNMHIFLLGLLTLNSNLAATMFAPGAARLAVDFNITDETTIVFAVSIYLIGIALGPIVTAPLSEMHGRLPLYHTCNVIYAAMTVGCALSPNAAAFYIFRFLSGCASSAPVAIGGGTIADLMPPEERGGAVGLFMSGALLGPVLGPVAGGFIVADLGWRWTFWVILIIGGITTLFSFAFMRETYEPILLHRKAAKLRKDTGNDQLHPEVVLSRSYTVIFTAITRPLKLLVLAPIVTSLSLCVAYAFSLIFILFTTFPMVFGEQYGFGTAVSGLAYLGLGVGFVVGLGIFTFVNAWSRKHWDAKGTWTPERHLVPMIVFSPFTAVGFFWYGWSAHERTHWIVPIIGTFFIAIGLLFTMLPTQLYLVDAFGAGAAASALAANLILRVFCGAFITLAGPPLYEQLGLGWGNSLLGFLSIAFIPATVYIYRNGARLRERFSVKL</sequence>
<proteinExistence type="inferred from homology"/>
<comment type="similarity">
    <text evidence="2">Belongs to the major facilitator superfamily.</text>
</comment>
<dbReference type="InterPro" id="IPR020846">
    <property type="entry name" value="MFS_dom"/>
</dbReference>
<evidence type="ECO:0000256" key="6">
    <source>
        <dbReference type="ARBA" id="ARBA00023136"/>
    </source>
</evidence>
<evidence type="ECO:0000313" key="12">
    <source>
        <dbReference type="Proteomes" id="UP001175261"/>
    </source>
</evidence>
<evidence type="ECO:0000259" key="10">
    <source>
        <dbReference type="PROSITE" id="PS50850"/>
    </source>
</evidence>
<dbReference type="InterPro" id="IPR011701">
    <property type="entry name" value="MFS"/>
</dbReference>
<evidence type="ECO:0000256" key="5">
    <source>
        <dbReference type="ARBA" id="ARBA00022989"/>
    </source>
</evidence>
<dbReference type="EMBL" id="JAPDFR010000007">
    <property type="protein sequence ID" value="KAK0385398.1"/>
    <property type="molecule type" value="Genomic_DNA"/>
</dbReference>
<reference evidence="11" key="1">
    <citation type="submission" date="2022-10" db="EMBL/GenBank/DDBJ databases">
        <title>Determination and structural analysis of whole genome sequence of Sarocladium strictum F4-1.</title>
        <authorList>
            <person name="Hu L."/>
            <person name="Jiang Y."/>
        </authorList>
    </citation>
    <scope>NUCLEOTIDE SEQUENCE</scope>
    <source>
        <strain evidence="11">F4-1</strain>
    </source>
</reference>